<organism evidence="1 2">
    <name type="scientific">Enterococcus avium</name>
    <name type="common">Streptococcus avium</name>
    <dbReference type="NCBI Taxonomy" id="33945"/>
    <lineage>
        <taxon>Bacteria</taxon>
        <taxon>Bacillati</taxon>
        <taxon>Bacillota</taxon>
        <taxon>Bacilli</taxon>
        <taxon>Lactobacillales</taxon>
        <taxon>Enterococcaceae</taxon>
        <taxon>Enterococcus</taxon>
    </lineage>
</organism>
<sequence length="74" mass="8866">MNWGNFFQDIQKWMQSSNEFMKQHPITSDEYWQWLVESMGMLGNKYNNHPVAIRFLSVLIEIQDDNLKIAMGRN</sequence>
<dbReference type="RefSeq" id="WP_178981770.1">
    <property type="nucleotide sequence ID" value="NZ_JARPWH010000070.1"/>
</dbReference>
<gene>
    <name evidence="1" type="ORF">P7D43_16265</name>
</gene>
<dbReference type="EMBL" id="JARPWH010000070">
    <property type="protein sequence ID" value="MDT2403921.1"/>
    <property type="molecule type" value="Genomic_DNA"/>
</dbReference>
<dbReference type="Proteomes" id="UP001260773">
    <property type="component" value="Unassembled WGS sequence"/>
</dbReference>
<proteinExistence type="predicted"/>
<evidence type="ECO:0000313" key="2">
    <source>
        <dbReference type="Proteomes" id="UP001260773"/>
    </source>
</evidence>
<reference evidence="1" key="1">
    <citation type="submission" date="2023-03" db="EMBL/GenBank/DDBJ databases">
        <authorList>
            <person name="Shen W."/>
            <person name="Cai J."/>
        </authorList>
    </citation>
    <scope>NUCLEOTIDE SEQUENCE</scope>
    <source>
        <strain evidence="1">P33-2</strain>
    </source>
</reference>
<name>A0AAW8RWX5_ENTAV</name>
<evidence type="ECO:0000313" key="1">
    <source>
        <dbReference type="EMBL" id="MDT2403921.1"/>
    </source>
</evidence>
<protein>
    <submittedName>
        <fullName evidence="1">Uncharacterized protein</fullName>
    </submittedName>
</protein>
<accession>A0AAW8RWX5</accession>
<comment type="caution">
    <text evidence="1">The sequence shown here is derived from an EMBL/GenBank/DDBJ whole genome shotgun (WGS) entry which is preliminary data.</text>
</comment>
<dbReference type="AlphaFoldDB" id="A0AAW8RWX5"/>